<evidence type="ECO:0000256" key="13">
    <source>
        <dbReference type="ARBA" id="ARBA00023295"/>
    </source>
</evidence>
<evidence type="ECO:0000256" key="10">
    <source>
        <dbReference type="ARBA" id="ARBA00023204"/>
    </source>
</evidence>
<evidence type="ECO:0000313" key="19">
    <source>
        <dbReference type="Proteomes" id="UP000537862"/>
    </source>
</evidence>
<proteinExistence type="inferred from homology"/>
<evidence type="ECO:0000259" key="17">
    <source>
        <dbReference type="PROSITE" id="PS51068"/>
    </source>
</evidence>
<feature type="domain" description="Formamidopyrimidine-DNA glycosylase catalytic" evidence="17">
    <location>
        <begin position="2"/>
        <end position="114"/>
    </location>
</feature>
<comment type="caution">
    <text evidence="18">The sequence shown here is derived from an EMBL/GenBank/DDBJ whole genome shotgun (WGS) entry which is preliminary data.</text>
</comment>
<dbReference type="FunFam" id="1.10.8.50:FF:000003">
    <property type="entry name" value="Formamidopyrimidine-DNA glycosylase"/>
    <property type="match status" value="1"/>
</dbReference>
<feature type="active site" description="Proton donor; for beta-elimination activity" evidence="15">
    <location>
        <position position="58"/>
    </location>
</feature>
<comment type="catalytic activity">
    <reaction evidence="14 15">
        <text>2'-deoxyribonucleotide-(2'-deoxyribose 5'-phosphate)-2'-deoxyribonucleotide-DNA = a 3'-end 2'-deoxyribonucleotide-(2,3-dehydro-2,3-deoxyribose 5'-phosphate)-DNA + a 5'-end 5'-phospho-2'-deoxyribonucleoside-DNA + H(+)</text>
        <dbReference type="Rhea" id="RHEA:66592"/>
        <dbReference type="Rhea" id="RHEA-COMP:13180"/>
        <dbReference type="Rhea" id="RHEA-COMP:16897"/>
        <dbReference type="Rhea" id="RHEA-COMP:17067"/>
        <dbReference type="ChEBI" id="CHEBI:15378"/>
        <dbReference type="ChEBI" id="CHEBI:136412"/>
        <dbReference type="ChEBI" id="CHEBI:157695"/>
        <dbReference type="ChEBI" id="CHEBI:167181"/>
        <dbReference type="EC" id="4.2.99.18"/>
    </reaction>
</comment>
<comment type="function">
    <text evidence="15">Involved in base excision repair of DNA damaged by oxidation or by mutagenic agents. Acts as DNA glycosylase that recognizes and removes damaged bases. Has a preference for oxidized purines, such as 7,8-dihydro-8-oxoguanine (8-oxoG). Has AP (apurinic/apyrimidinic) lyase activity and introduces nicks in the DNA strand. Cleaves the DNA backbone by beta-delta elimination to generate a single-strand break at the site of the removed base with both 3'- and 5'-phosphates.</text>
</comment>
<dbReference type="GO" id="GO:0003684">
    <property type="term" value="F:damaged DNA binding"/>
    <property type="evidence" value="ECO:0007669"/>
    <property type="project" value="InterPro"/>
</dbReference>
<dbReference type="SUPFAM" id="SSF46946">
    <property type="entry name" value="S13-like H2TH domain"/>
    <property type="match status" value="1"/>
</dbReference>
<evidence type="ECO:0000313" key="18">
    <source>
        <dbReference type="EMBL" id="NOL51335.1"/>
    </source>
</evidence>
<dbReference type="Pfam" id="PF06827">
    <property type="entry name" value="zf-FPG_IleRS"/>
    <property type="match status" value="1"/>
</dbReference>
<evidence type="ECO:0000256" key="6">
    <source>
        <dbReference type="ARBA" id="ARBA00022771"/>
    </source>
</evidence>
<evidence type="ECO:0000256" key="7">
    <source>
        <dbReference type="ARBA" id="ARBA00022801"/>
    </source>
</evidence>
<accession>A0A849P6G1</accession>
<keyword evidence="4 15" id="KW-0479">Metal-binding</keyword>
<dbReference type="PROSITE" id="PS51066">
    <property type="entry name" value="ZF_FPG_2"/>
    <property type="match status" value="1"/>
</dbReference>
<dbReference type="PANTHER" id="PTHR22993">
    <property type="entry name" value="FORMAMIDOPYRIMIDINE-DNA GLYCOSYLASE"/>
    <property type="match status" value="1"/>
</dbReference>
<dbReference type="InterPro" id="IPR000214">
    <property type="entry name" value="Znf_DNA_glyclase/AP_lyase"/>
</dbReference>
<evidence type="ECO:0000256" key="15">
    <source>
        <dbReference type="HAMAP-Rule" id="MF_00103"/>
    </source>
</evidence>
<dbReference type="FunFam" id="3.20.190.10:FF:000001">
    <property type="entry name" value="Formamidopyrimidine-DNA glycosylase"/>
    <property type="match status" value="1"/>
</dbReference>
<dbReference type="GO" id="GO:0034039">
    <property type="term" value="F:8-oxo-7,8-dihydroguanine DNA N-glycosylase activity"/>
    <property type="evidence" value="ECO:0007669"/>
    <property type="project" value="TreeGrafter"/>
</dbReference>
<sequence>MPELPEVETTLRGIEPYITHQLVDALVVRQAQLRWCIQDNLNDILRGQRIIGCHRRAKYLLIQFEIGTLIIHLGMSGSLRIFRDNIPAPLKHDHVDIRFKNGVVLRYHDPRRFGAILWFEEKHDAIPLLTHLGPEPLEDNFNGNYLYQTLKTQSRPIKTALMDNEVVVGVGNIYANESLFAAGILPTRAAKSLKKKECITLVEAIQKILRRAIETGGSTLKDFVDSEGRSGYFQQEYKVYGRADEACKACDTPIQKSIIGQRGTFFCPRCQR</sequence>
<dbReference type="PANTHER" id="PTHR22993:SF9">
    <property type="entry name" value="FORMAMIDOPYRIMIDINE-DNA GLYCOSYLASE"/>
    <property type="match status" value="1"/>
</dbReference>
<evidence type="ECO:0000256" key="3">
    <source>
        <dbReference type="ARBA" id="ARBA00011245"/>
    </source>
</evidence>
<dbReference type="InterPro" id="IPR010979">
    <property type="entry name" value="Ribosomal_uS13-like_H2TH"/>
</dbReference>
<keyword evidence="5 15" id="KW-0227">DNA damage</keyword>
<dbReference type="SMART" id="SM00898">
    <property type="entry name" value="Fapy_DNA_glyco"/>
    <property type="match status" value="1"/>
</dbReference>
<organism evidence="18 19">
    <name type="scientific">Pelistega suis</name>
    <dbReference type="NCBI Taxonomy" id="1631957"/>
    <lineage>
        <taxon>Bacteria</taxon>
        <taxon>Pseudomonadati</taxon>
        <taxon>Pseudomonadota</taxon>
        <taxon>Betaproteobacteria</taxon>
        <taxon>Burkholderiales</taxon>
        <taxon>Alcaligenaceae</taxon>
        <taxon>Pelistega</taxon>
    </lineage>
</organism>
<evidence type="ECO:0000256" key="8">
    <source>
        <dbReference type="ARBA" id="ARBA00022833"/>
    </source>
</evidence>
<keyword evidence="9 15" id="KW-0238">DNA-binding</keyword>
<dbReference type="GO" id="GO:0008270">
    <property type="term" value="F:zinc ion binding"/>
    <property type="evidence" value="ECO:0007669"/>
    <property type="project" value="UniProtKB-UniRule"/>
</dbReference>
<dbReference type="Gene3D" id="3.20.190.10">
    <property type="entry name" value="MutM-like, N-terminal"/>
    <property type="match status" value="1"/>
</dbReference>
<keyword evidence="19" id="KW-1185">Reference proteome</keyword>
<keyword evidence="13 15" id="KW-0326">Glycosidase</keyword>
<feature type="binding site" evidence="15">
    <location>
        <position position="111"/>
    </location>
    <ligand>
        <name>DNA</name>
        <dbReference type="ChEBI" id="CHEBI:16991"/>
    </ligand>
</feature>
<dbReference type="HAMAP" id="MF_00103">
    <property type="entry name" value="Fapy_DNA_glycosyl"/>
    <property type="match status" value="1"/>
</dbReference>
<dbReference type="Proteomes" id="UP000537862">
    <property type="component" value="Unassembled WGS sequence"/>
</dbReference>
<dbReference type="SUPFAM" id="SSF81624">
    <property type="entry name" value="N-terminal domain of MutM-like DNA repair proteins"/>
    <property type="match status" value="1"/>
</dbReference>
<dbReference type="PROSITE" id="PS51068">
    <property type="entry name" value="FPG_CAT"/>
    <property type="match status" value="1"/>
</dbReference>
<feature type="domain" description="FPG-type" evidence="16">
    <location>
        <begin position="238"/>
        <end position="272"/>
    </location>
</feature>
<dbReference type="AlphaFoldDB" id="A0A849P6G1"/>
<evidence type="ECO:0000256" key="4">
    <source>
        <dbReference type="ARBA" id="ARBA00022723"/>
    </source>
</evidence>
<dbReference type="GO" id="GO:0140078">
    <property type="term" value="F:class I DNA-(apurinic or apyrimidinic site) endonuclease activity"/>
    <property type="evidence" value="ECO:0007669"/>
    <property type="project" value="UniProtKB-EC"/>
</dbReference>
<keyword evidence="7 15" id="KW-0378">Hydrolase</keyword>
<dbReference type="CDD" id="cd08966">
    <property type="entry name" value="EcFpg-like_N"/>
    <property type="match status" value="1"/>
</dbReference>
<dbReference type="EC" id="4.2.99.18" evidence="15"/>
<dbReference type="RefSeq" id="WP_171680023.1">
    <property type="nucleotide sequence ID" value="NZ_JABGBN010000002.1"/>
</dbReference>
<feature type="active site" description="Proton donor" evidence="15">
    <location>
        <position position="3"/>
    </location>
</feature>
<keyword evidence="6 15" id="KW-0863">Zinc-finger</keyword>
<evidence type="ECO:0000256" key="12">
    <source>
        <dbReference type="ARBA" id="ARBA00023268"/>
    </source>
</evidence>
<comment type="catalytic activity">
    <reaction evidence="1 15">
        <text>Hydrolysis of DNA containing ring-opened 7-methylguanine residues, releasing 2,6-diamino-4-hydroxy-5-(N-methyl)formamidopyrimidine.</text>
        <dbReference type="EC" id="3.2.2.23"/>
    </reaction>
</comment>
<comment type="similarity">
    <text evidence="2 15">Belongs to the FPG family.</text>
</comment>
<dbReference type="SUPFAM" id="SSF57716">
    <property type="entry name" value="Glucocorticoid receptor-like (DNA-binding domain)"/>
    <property type="match status" value="1"/>
</dbReference>
<keyword evidence="11 15" id="KW-0456">Lyase</keyword>
<comment type="caution">
    <text evidence="15">Lacks conserved residue(s) required for the propagation of feature annotation.</text>
</comment>
<dbReference type="NCBIfam" id="NF002211">
    <property type="entry name" value="PRK01103.1"/>
    <property type="match status" value="1"/>
</dbReference>
<evidence type="ECO:0000256" key="5">
    <source>
        <dbReference type="ARBA" id="ARBA00022763"/>
    </source>
</evidence>
<evidence type="ECO:0000259" key="16">
    <source>
        <dbReference type="PROSITE" id="PS51066"/>
    </source>
</evidence>
<feature type="active site" description="Proton donor; for delta-elimination activity" evidence="15">
    <location>
        <position position="262"/>
    </location>
</feature>
<gene>
    <name evidence="15 18" type="primary">mutM</name>
    <name evidence="15" type="synonym">fpg</name>
    <name evidence="18" type="ORF">HKX39_03985</name>
</gene>
<reference evidence="18 19" key="1">
    <citation type="submission" date="2020-05" db="EMBL/GenBank/DDBJ databases">
        <authorList>
            <person name="Niu N."/>
        </authorList>
    </citation>
    <scope>NUCLEOTIDE SEQUENCE [LARGE SCALE GENOMIC DNA]</scope>
    <source>
        <strain evidence="18 19">3340-03</strain>
    </source>
</reference>
<name>A0A849P6G1_9BURK</name>
<keyword evidence="12 15" id="KW-0511">Multifunctional enzyme</keyword>
<dbReference type="InterPro" id="IPR015886">
    <property type="entry name" value="H2TH_FPG"/>
</dbReference>
<feature type="binding site" evidence="15">
    <location>
        <position position="92"/>
    </location>
    <ligand>
        <name>DNA</name>
        <dbReference type="ChEBI" id="CHEBI:16991"/>
    </ligand>
</feature>
<dbReference type="Pfam" id="PF01149">
    <property type="entry name" value="Fapy_DNA_glyco"/>
    <property type="match status" value="1"/>
</dbReference>
<dbReference type="GO" id="GO:0006284">
    <property type="term" value="P:base-excision repair"/>
    <property type="evidence" value="ECO:0007669"/>
    <property type="project" value="InterPro"/>
</dbReference>
<dbReference type="InterPro" id="IPR012319">
    <property type="entry name" value="FPG_cat"/>
</dbReference>
<dbReference type="EC" id="3.2.2.23" evidence="15"/>
<evidence type="ECO:0000256" key="9">
    <source>
        <dbReference type="ARBA" id="ARBA00023125"/>
    </source>
</evidence>
<evidence type="ECO:0000256" key="11">
    <source>
        <dbReference type="ARBA" id="ARBA00023239"/>
    </source>
</evidence>
<dbReference type="InterPro" id="IPR035937">
    <property type="entry name" value="FPG_N"/>
</dbReference>
<dbReference type="InterPro" id="IPR020629">
    <property type="entry name" value="FPG_Glyclase"/>
</dbReference>
<protein>
    <recommendedName>
        <fullName evidence="15">Formamidopyrimidine-DNA glycosylase</fullName>
        <shortName evidence="15">Fapy-DNA glycosylase</shortName>
        <ecNumber evidence="15">3.2.2.23</ecNumber>
    </recommendedName>
    <alternativeName>
        <fullName evidence="15">DNA-(apurinic or apyrimidinic site) lyase MutM</fullName>
        <shortName evidence="15">AP lyase MutM</shortName>
        <ecNumber evidence="15">4.2.99.18</ecNumber>
    </alternativeName>
</protein>
<dbReference type="EMBL" id="JABGBN010000002">
    <property type="protein sequence ID" value="NOL51335.1"/>
    <property type="molecule type" value="Genomic_DNA"/>
</dbReference>
<dbReference type="Pfam" id="PF06831">
    <property type="entry name" value="H2TH"/>
    <property type="match status" value="1"/>
</dbReference>
<dbReference type="InterPro" id="IPR010663">
    <property type="entry name" value="Znf_FPG/IleRS"/>
</dbReference>
<keyword evidence="8 15" id="KW-0862">Zinc</keyword>
<comment type="subunit">
    <text evidence="3 15">Monomer.</text>
</comment>
<dbReference type="SMART" id="SM01232">
    <property type="entry name" value="H2TH"/>
    <property type="match status" value="1"/>
</dbReference>
<dbReference type="NCBIfam" id="TIGR00577">
    <property type="entry name" value="fpg"/>
    <property type="match status" value="1"/>
</dbReference>
<dbReference type="Gene3D" id="1.10.8.50">
    <property type="match status" value="1"/>
</dbReference>
<comment type="cofactor">
    <cofactor evidence="15">
        <name>Zn(2+)</name>
        <dbReference type="ChEBI" id="CHEBI:29105"/>
    </cofactor>
    <text evidence="15">Binds 1 zinc ion per subunit.</text>
</comment>
<feature type="active site" description="Schiff-base intermediate with DNA" evidence="15">
    <location>
        <position position="2"/>
    </location>
</feature>
<evidence type="ECO:0000256" key="1">
    <source>
        <dbReference type="ARBA" id="ARBA00001668"/>
    </source>
</evidence>
<evidence type="ECO:0000256" key="2">
    <source>
        <dbReference type="ARBA" id="ARBA00009409"/>
    </source>
</evidence>
<evidence type="ECO:0000256" key="14">
    <source>
        <dbReference type="ARBA" id="ARBA00044632"/>
    </source>
</evidence>
<keyword evidence="10 15" id="KW-0234">DNA repair</keyword>